<keyword evidence="1" id="KW-0472">Membrane</keyword>
<reference evidence="2" key="1">
    <citation type="submission" date="2020-07" db="EMBL/GenBank/DDBJ databases">
        <title>Highly diverse flavobacterial phages as mortality factor during North Sea spring blooms.</title>
        <authorList>
            <person name="Bartlau N."/>
            <person name="Wichels A."/>
            <person name="Krohne G."/>
            <person name="Adriaenssens E.M."/>
            <person name="Heins A."/>
            <person name="Fuchs B.M."/>
            <person name="Amann R."/>
            <person name="Moraru C."/>
        </authorList>
    </citation>
    <scope>NUCLEOTIDE SEQUENCE</scope>
</reference>
<accession>A0A8E5EBJ5</accession>
<protein>
    <submittedName>
        <fullName evidence="2">Uncharacterized protein</fullName>
    </submittedName>
</protein>
<evidence type="ECO:0000313" key="3">
    <source>
        <dbReference type="Proteomes" id="UP000693706"/>
    </source>
</evidence>
<evidence type="ECO:0000313" key="2">
    <source>
        <dbReference type="EMBL" id="QQV90477.1"/>
    </source>
</evidence>
<proteinExistence type="predicted"/>
<dbReference type="Proteomes" id="UP000693706">
    <property type="component" value="Segment"/>
</dbReference>
<keyword evidence="3" id="KW-1185">Reference proteome</keyword>
<gene>
    <name evidence="2" type="ORF">Harreka1_70</name>
</gene>
<dbReference type="EMBL" id="MT732457">
    <property type="protein sequence ID" value="QQV90477.1"/>
    <property type="molecule type" value="Genomic_DNA"/>
</dbReference>
<sequence length="82" mass="9581">MKTLANILGRIILLPNLPFILIAGIYVTYITIKRVGVMEWLSTADDRVTKEEHAFFKSVYPEKLLYIIAISFYTWLLYKILI</sequence>
<evidence type="ECO:0000256" key="1">
    <source>
        <dbReference type="SAM" id="Phobius"/>
    </source>
</evidence>
<feature type="transmembrane region" description="Helical" evidence="1">
    <location>
        <begin position="64"/>
        <end position="81"/>
    </location>
</feature>
<name>A0A8E5EBJ5_9CAUD</name>
<feature type="transmembrane region" description="Helical" evidence="1">
    <location>
        <begin position="12"/>
        <end position="32"/>
    </location>
</feature>
<keyword evidence="1" id="KW-1133">Transmembrane helix</keyword>
<keyword evidence="1" id="KW-0812">Transmembrane</keyword>
<organism evidence="2 3">
    <name type="scientific">Olleya phage Harreka_1</name>
    <dbReference type="NCBI Taxonomy" id="2745673"/>
    <lineage>
        <taxon>Viruses</taxon>
        <taxon>Duplodnaviria</taxon>
        <taxon>Heunggongvirae</taxon>
        <taxon>Uroviricota</taxon>
        <taxon>Caudoviricetes</taxon>
        <taxon>Aggregaviridae</taxon>
        <taxon>Harrekavirus</taxon>
        <taxon>Harrekavirus harreka</taxon>
    </lineage>
</organism>